<dbReference type="InterPro" id="IPR029063">
    <property type="entry name" value="SAM-dependent_MTases_sf"/>
</dbReference>
<dbReference type="OrthoDB" id="10006218at2759"/>
<dbReference type="HOGENOM" id="CLU_066046_1_0_1"/>
<dbReference type="InterPro" id="IPR025714">
    <property type="entry name" value="Methyltranfer_dom"/>
</dbReference>
<keyword evidence="3" id="KW-1185">Reference proteome</keyword>
<dbReference type="EMBL" id="KN832005">
    <property type="protein sequence ID" value="KIN99362.1"/>
    <property type="molecule type" value="Genomic_DNA"/>
</dbReference>
<feature type="domain" description="Methyltransferase" evidence="1">
    <location>
        <begin position="96"/>
        <end position="287"/>
    </location>
</feature>
<dbReference type="Gene3D" id="3.40.50.150">
    <property type="entry name" value="Vaccinia Virus protein VP39"/>
    <property type="match status" value="1"/>
</dbReference>
<reference evidence="3" key="2">
    <citation type="submission" date="2015-01" db="EMBL/GenBank/DDBJ databases">
        <title>Evolutionary Origins and Diversification of the Mycorrhizal Mutualists.</title>
        <authorList>
            <consortium name="DOE Joint Genome Institute"/>
            <consortium name="Mycorrhizal Genomics Consortium"/>
            <person name="Kohler A."/>
            <person name="Kuo A."/>
            <person name="Nagy L.G."/>
            <person name="Floudas D."/>
            <person name="Copeland A."/>
            <person name="Barry K.W."/>
            <person name="Cichocki N."/>
            <person name="Veneault-Fourrey C."/>
            <person name="LaButti K."/>
            <person name="Lindquist E.A."/>
            <person name="Lipzen A."/>
            <person name="Lundell T."/>
            <person name="Morin E."/>
            <person name="Murat C."/>
            <person name="Riley R."/>
            <person name="Ohm R."/>
            <person name="Sun H."/>
            <person name="Tunlid A."/>
            <person name="Henrissat B."/>
            <person name="Grigoriev I.V."/>
            <person name="Hibbett D.S."/>
            <person name="Martin F."/>
        </authorList>
    </citation>
    <scope>NUCLEOTIDE SEQUENCE [LARGE SCALE GENOMIC DNA]</scope>
    <source>
        <strain evidence="3">Marx 270</strain>
    </source>
</reference>
<dbReference type="PANTHER" id="PTHR32026:SF10">
    <property type="entry name" value="METHYLTRANSFERASE-LIKE PROTEIN 24-RELATED"/>
    <property type="match status" value="1"/>
</dbReference>
<dbReference type="PANTHER" id="PTHR32026">
    <property type="entry name" value="METHYLTRANSFERASE-LIKE PROTEIN 24"/>
    <property type="match status" value="1"/>
</dbReference>
<dbReference type="Proteomes" id="UP000054217">
    <property type="component" value="Unassembled WGS sequence"/>
</dbReference>
<accession>A0A0C3IR35</accession>
<dbReference type="STRING" id="870435.A0A0C3IR35"/>
<sequence>MPSSWNRHPRYLLLIALVISATVYLLIPSQPLVSSDSFASLIRDTSLPARLQRAERVYQNVVSDRKDMIRKYGPTSRHIHMFPPDKDPWPAYTTWSFFPPAFDCPHEVERIGALGDGGKWTCGLSRLERKPDCIIYTFGMYYETSFEAEMLERTQHCQVWGYDYRSNSFGSSKLNNYRAHFFPYGLAHVDAHSPHDEQKLYTLKTLMEMNKHTHIDILKIDVEGWEFEVLAQILQPYITSGEPLPFGQLLIEIHTWEKKFEEFLSWWEALEAAGLRPFMTEVNLVYQNYNRGKSTDLAEYSFINVKGNNIFISDPPTASTGTTDGNE</sequence>
<reference evidence="2 3" key="1">
    <citation type="submission" date="2014-04" db="EMBL/GenBank/DDBJ databases">
        <authorList>
            <consortium name="DOE Joint Genome Institute"/>
            <person name="Kuo A."/>
            <person name="Kohler A."/>
            <person name="Costa M.D."/>
            <person name="Nagy L.G."/>
            <person name="Floudas D."/>
            <person name="Copeland A."/>
            <person name="Barry K.W."/>
            <person name="Cichocki N."/>
            <person name="Veneault-Fourrey C."/>
            <person name="LaButti K."/>
            <person name="Lindquist E.A."/>
            <person name="Lipzen A."/>
            <person name="Lundell T."/>
            <person name="Morin E."/>
            <person name="Murat C."/>
            <person name="Sun H."/>
            <person name="Tunlid A."/>
            <person name="Henrissat B."/>
            <person name="Grigoriev I.V."/>
            <person name="Hibbett D.S."/>
            <person name="Martin F."/>
            <person name="Nordberg H.P."/>
            <person name="Cantor M.N."/>
            <person name="Hua S.X."/>
        </authorList>
    </citation>
    <scope>NUCLEOTIDE SEQUENCE [LARGE SCALE GENOMIC DNA]</scope>
    <source>
        <strain evidence="2 3">Marx 270</strain>
    </source>
</reference>
<dbReference type="Pfam" id="PF13383">
    <property type="entry name" value="Methyltransf_22"/>
    <property type="match status" value="1"/>
</dbReference>
<dbReference type="AlphaFoldDB" id="A0A0C3IR35"/>
<proteinExistence type="predicted"/>
<protein>
    <recommendedName>
        <fullName evidence="1">Methyltransferase domain-containing protein</fullName>
    </recommendedName>
</protein>
<dbReference type="SUPFAM" id="SSF53335">
    <property type="entry name" value="S-adenosyl-L-methionine-dependent methyltransferases"/>
    <property type="match status" value="1"/>
</dbReference>
<organism evidence="2 3">
    <name type="scientific">Pisolithus tinctorius Marx 270</name>
    <dbReference type="NCBI Taxonomy" id="870435"/>
    <lineage>
        <taxon>Eukaryota</taxon>
        <taxon>Fungi</taxon>
        <taxon>Dikarya</taxon>
        <taxon>Basidiomycota</taxon>
        <taxon>Agaricomycotina</taxon>
        <taxon>Agaricomycetes</taxon>
        <taxon>Agaricomycetidae</taxon>
        <taxon>Boletales</taxon>
        <taxon>Sclerodermatineae</taxon>
        <taxon>Pisolithaceae</taxon>
        <taxon>Pisolithus</taxon>
    </lineage>
</organism>
<evidence type="ECO:0000259" key="1">
    <source>
        <dbReference type="Pfam" id="PF13383"/>
    </source>
</evidence>
<name>A0A0C3IR35_PISTI</name>
<evidence type="ECO:0000313" key="2">
    <source>
        <dbReference type="EMBL" id="KIN99362.1"/>
    </source>
</evidence>
<evidence type="ECO:0000313" key="3">
    <source>
        <dbReference type="Proteomes" id="UP000054217"/>
    </source>
</evidence>
<gene>
    <name evidence="2" type="ORF">M404DRAFT_155165</name>
</gene>
<dbReference type="InterPro" id="IPR026913">
    <property type="entry name" value="METTL24"/>
</dbReference>
<dbReference type="InParanoid" id="A0A0C3IR35"/>